<comment type="caution">
    <text evidence="3">The sequence shown here is derived from an EMBL/GenBank/DDBJ whole genome shotgun (WGS) entry which is preliminary data.</text>
</comment>
<accession>A0A165WGF1</accession>
<dbReference type="STRING" id="33936.AZI98_16845"/>
<dbReference type="InterPro" id="IPR036680">
    <property type="entry name" value="SPOR-like_sf"/>
</dbReference>
<dbReference type="SUPFAM" id="SSF53187">
    <property type="entry name" value="Zn-dependent exopeptidases"/>
    <property type="match status" value="1"/>
</dbReference>
<dbReference type="GO" id="GO:0004040">
    <property type="term" value="F:amidase activity"/>
    <property type="evidence" value="ECO:0007669"/>
    <property type="project" value="InterPro"/>
</dbReference>
<dbReference type="Pfam" id="PF01520">
    <property type="entry name" value="Amidase_3"/>
    <property type="match status" value="1"/>
</dbReference>
<dbReference type="InterPro" id="IPR050695">
    <property type="entry name" value="N-acetylmuramoyl_amidase_3"/>
</dbReference>
<dbReference type="GO" id="GO:0008745">
    <property type="term" value="F:N-acetylmuramoyl-L-alanine amidase activity"/>
    <property type="evidence" value="ECO:0007669"/>
    <property type="project" value="InterPro"/>
</dbReference>
<dbReference type="SMART" id="SM00646">
    <property type="entry name" value="Ami_3"/>
    <property type="match status" value="1"/>
</dbReference>
<dbReference type="CDD" id="cd02696">
    <property type="entry name" value="MurNAc-LAA"/>
    <property type="match status" value="1"/>
</dbReference>
<dbReference type="SUPFAM" id="SSF110997">
    <property type="entry name" value="Sporulation related repeat"/>
    <property type="match status" value="1"/>
</dbReference>
<dbReference type="Proteomes" id="UP000076476">
    <property type="component" value="Unassembled WGS sequence"/>
</dbReference>
<dbReference type="GO" id="GO:0030288">
    <property type="term" value="C:outer membrane-bounded periplasmic space"/>
    <property type="evidence" value="ECO:0007669"/>
    <property type="project" value="TreeGrafter"/>
</dbReference>
<gene>
    <name evidence="3" type="ORF">AZI98_16845</name>
</gene>
<evidence type="ECO:0000313" key="3">
    <source>
        <dbReference type="EMBL" id="KZN94950.1"/>
    </source>
</evidence>
<keyword evidence="1" id="KW-0378">Hydrolase</keyword>
<dbReference type="Pfam" id="PF05036">
    <property type="entry name" value="SPOR"/>
    <property type="match status" value="1"/>
</dbReference>
<protein>
    <recommendedName>
        <fullName evidence="2">SPOR domain-containing protein</fullName>
    </recommendedName>
</protein>
<evidence type="ECO:0000259" key="2">
    <source>
        <dbReference type="PROSITE" id="PS51724"/>
    </source>
</evidence>
<dbReference type="EMBL" id="LWBR01000072">
    <property type="protein sequence ID" value="KZN94950.1"/>
    <property type="molecule type" value="Genomic_DNA"/>
</dbReference>
<dbReference type="GO" id="GO:0042834">
    <property type="term" value="F:peptidoglycan binding"/>
    <property type="evidence" value="ECO:0007669"/>
    <property type="project" value="InterPro"/>
</dbReference>
<dbReference type="PROSITE" id="PS51724">
    <property type="entry name" value="SPOR"/>
    <property type="match status" value="1"/>
</dbReference>
<dbReference type="OrthoDB" id="9763643at2"/>
<reference evidence="3 4" key="1">
    <citation type="submission" date="2016-04" db="EMBL/GenBank/DDBJ databases">
        <title>Draft genome sequence of Aeribacillus pallidus 8m3 from petroleum reservoir.</title>
        <authorList>
            <person name="Poltaraus A.B."/>
            <person name="Nazina T.N."/>
            <person name="Tourova T.P."/>
            <person name="Malakho S.M."/>
            <person name="Korshunova A.V."/>
            <person name="Sokolova D.S."/>
        </authorList>
    </citation>
    <scope>NUCLEOTIDE SEQUENCE [LARGE SCALE GENOMIC DNA]</scope>
    <source>
        <strain evidence="3 4">8m3</strain>
    </source>
</reference>
<dbReference type="RefSeq" id="WP_063389408.1">
    <property type="nucleotide sequence ID" value="NZ_LWBR01000072.1"/>
</dbReference>
<dbReference type="GO" id="GO:0009253">
    <property type="term" value="P:peptidoglycan catabolic process"/>
    <property type="evidence" value="ECO:0007669"/>
    <property type="project" value="InterPro"/>
</dbReference>
<dbReference type="Gene3D" id="3.40.630.40">
    <property type="entry name" value="Zn-dependent exopeptidases"/>
    <property type="match status" value="1"/>
</dbReference>
<dbReference type="Gene3D" id="3.30.70.1070">
    <property type="entry name" value="Sporulation related repeat"/>
    <property type="match status" value="1"/>
</dbReference>
<dbReference type="PANTHER" id="PTHR30404">
    <property type="entry name" value="N-ACETYLMURAMOYL-L-ALANINE AMIDASE"/>
    <property type="match status" value="1"/>
</dbReference>
<dbReference type="InterPro" id="IPR002508">
    <property type="entry name" value="MurNAc-LAA_cat"/>
</dbReference>
<keyword evidence="4" id="KW-1185">Reference proteome</keyword>
<feature type="domain" description="SPOR" evidence="2">
    <location>
        <begin position="199"/>
        <end position="278"/>
    </location>
</feature>
<sequence>MTVVLLDPGHGGSDPGATFRSYEEEDFTLTIALIARDHLLENFQVDVVMTRTNDRTVSLEERTSLANRLNVDFFCSIHVNSGGGTGFESYIYNRGASNKTIQYRSIIHNHIMSVIGPKYNVQDRGKKSANFFVLRETKMPAVLLETLFIDNPNDIKLLTSSAFISDFAASVAEGIGKALNLKRKASTTKKPSTKPSAPVSNNTLYKVIAGSFKERKNAEQRVKELKGKNVDSFISPANVNGTSFYRVQAGAFQHLENAKEQLAKLVQLGYKDAFILTPEEQRANPPRQNQLASLLSTSEPQASATEDISILGEPLLSGTLLDQFVKNTNPDAPQLGDSYIQLSKLYGIRGDIAYAQAIHETNYFRFTGVVDRSQNNFAGIGATGPNVRGASFSTSREGVLAHLQHLFAYATTKPLPGDEPLVDPRFHYVKRGSATTWKELNGKWAVPGDRYGEMILSIYRSNLQFAVQQLSSMIAELNKHV</sequence>
<proteinExistence type="predicted"/>
<dbReference type="PANTHER" id="PTHR30404:SF0">
    <property type="entry name" value="N-ACETYLMURAMOYL-L-ALANINE AMIDASE AMIC"/>
    <property type="match status" value="1"/>
</dbReference>
<evidence type="ECO:0000256" key="1">
    <source>
        <dbReference type="ARBA" id="ARBA00022801"/>
    </source>
</evidence>
<dbReference type="AlphaFoldDB" id="A0A165WGF1"/>
<evidence type="ECO:0000313" key="4">
    <source>
        <dbReference type="Proteomes" id="UP000076476"/>
    </source>
</evidence>
<dbReference type="InterPro" id="IPR007730">
    <property type="entry name" value="SPOR-like_dom"/>
</dbReference>
<name>A0A165WGF1_9BACI</name>
<dbReference type="InterPro" id="IPR002901">
    <property type="entry name" value="MGlyc_endo_b_GlcNAc-like_dom"/>
</dbReference>
<organism evidence="3 4">
    <name type="scientific">Aeribacillus pallidus</name>
    <dbReference type="NCBI Taxonomy" id="33936"/>
    <lineage>
        <taxon>Bacteria</taxon>
        <taxon>Bacillati</taxon>
        <taxon>Bacillota</taxon>
        <taxon>Bacilli</taxon>
        <taxon>Bacillales</taxon>
        <taxon>Bacillaceae</taxon>
        <taxon>Aeribacillus</taxon>
    </lineage>
</organism>
<dbReference type="Pfam" id="PF01832">
    <property type="entry name" value="Glucosaminidase"/>
    <property type="match status" value="1"/>
</dbReference>